<dbReference type="EC" id="1.14.15.32" evidence="7"/>
<dbReference type="InterPro" id="IPR036396">
    <property type="entry name" value="Cyt_P450_sf"/>
</dbReference>
<evidence type="ECO:0000256" key="5">
    <source>
        <dbReference type="ARBA" id="ARBA00023004"/>
    </source>
</evidence>
<keyword evidence="3" id="KW-0479">Metal-binding</keyword>
<dbReference type="InterPro" id="IPR001128">
    <property type="entry name" value="Cyt_P450"/>
</dbReference>
<evidence type="ECO:0000256" key="1">
    <source>
        <dbReference type="ARBA" id="ARBA00010617"/>
    </source>
</evidence>
<name>A0ABS4XYI6_9ACTN</name>
<keyword evidence="6" id="KW-0503">Monooxygenase</keyword>
<comment type="similarity">
    <text evidence="1">Belongs to the cytochrome P450 family.</text>
</comment>
<dbReference type="EMBL" id="JAGIOH010000001">
    <property type="protein sequence ID" value="MBP2400768.1"/>
    <property type="molecule type" value="Genomic_DNA"/>
</dbReference>
<dbReference type="InterPro" id="IPR002401">
    <property type="entry name" value="Cyt_P450_E_grp-I"/>
</dbReference>
<evidence type="ECO:0000313" key="7">
    <source>
        <dbReference type="EMBL" id="MBP2400768.1"/>
    </source>
</evidence>
<dbReference type="Pfam" id="PF00067">
    <property type="entry name" value="p450"/>
    <property type="match status" value="1"/>
</dbReference>
<organism evidence="7 8">
    <name type="scientific">Streptomyces syringium</name>
    <dbReference type="NCBI Taxonomy" id="76729"/>
    <lineage>
        <taxon>Bacteria</taxon>
        <taxon>Bacillati</taxon>
        <taxon>Actinomycetota</taxon>
        <taxon>Actinomycetes</taxon>
        <taxon>Kitasatosporales</taxon>
        <taxon>Streptomycetaceae</taxon>
        <taxon>Streptomyces</taxon>
    </lineage>
</organism>
<dbReference type="GO" id="GO:0016491">
    <property type="term" value="F:oxidoreductase activity"/>
    <property type="evidence" value="ECO:0007669"/>
    <property type="project" value="UniProtKB-KW"/>
</dbReference>
<evidence type="ECO:0000256" key="6">
    <source>
        <dbReference type="ARBA" id="ARBA00023033"/>
    </source>
</evidence>
<dbReference type="PANTHER" id="PTHR24291">
    <property type="entry name" value="CYTOCHROME P450 FAMILY 4"/>
    <property type="match status" value="1"/>
</dbReference>
<dbReference type="CDD" id="cd11049">
    <property type="entry name" value="CYP170A1-like"/>
    <property type="match status" value="1"/>
</dbReference>
<gene>
    <name evidence="7" type="ORF">JO379_000237</name>
</gene>
<keyword evidence="8" id="KW-1185">Reference proteome</keyword>
<sequence length="459" mass="50904">MTDTETTWKAVAAPGGLPLVGHLFQLRRGLLPFIQHLPARGDLVQIRIGPWHAYVVCHPDLVEQVLRRDRIFDKGGPVFDKVRSVMGNGLVTCPYRDHRRQRRLLQPLFQKSRMPAYARVMTEQIGSVLGSWHEGKTLRVSAEMHMLAARIVARALFSSDPEEPDDVAARASQVVEASLGAVMQGIYRHMVTPVPALRRLPTPGNRSYHQARADIHTAVSRVLAAYRRDGADHGDLVSALLAARDTDGSALEEAEIHDQITTMLVAGIESTANGLTWALYTLATTPGLQTRVQAEADSILAGRTATWEDLPHLDLTGRVVCETLRMYAPAWALTRVTREATELAGQRLPAGTHLLYSPYAIHHRPDLYPHPERFDVDRWLPDQAAARPRNAYLPFAAGARKCIGDTFSLVDSTLTLASIAARWHIHPPPKPATPAARITLTPKKLELRVTSRSFRHPTH</sequence>
<reference evidence="7 8" key="1">
    <citation type="submission" date="2021-03" db="EMBL/GenBank/DDBJ databases">
        <title>Sequencing the genomes of 1000 actinobacteria strains.</title>
        <authorList>
            <person name="Klenk H.-P."/>
        </authorList>
    </citation>
    <scope>NUCLEOTIDE SEQUENCE [LARGE SCALE GENOMIC DNA]</scope>
    <source>
        <strain evidence="7 8">DSM 41480</strain>
    </source>
</reference>
<keyword evidence="2" id="KW-0349">Heme</keyword>
<dbReference type="SUPFAM" id="SSF48264">
    <property type="entry name" value="Cytochrome P450"/>
    <property type="match status" value="1"/>
</dbReference>
<dbReference type="InterPro" id="IPR050196">
    <property type="entry name" value="Cytochrome_P450_Monoox"/>
</dbReference>
<dbReference type="GeneID" id="91567130"/>
<dbReference type="Gene3D" id="1.10.630.10">
    <property type="entry name" value="Cytochrome P450"/>
    <property type="match status" value="1"/>
</dbReference>
<proteinExistence type="inferred from homology"/>
<evidence type="ECO:0000256" key="2">
    <source>
        <dbReference type="ARBA" id="ARBA00022617"/>
    </source>
</evidence>
<dbReference type="RefSeq" id="WP_209513348.1">
    <property type="nucleotide sequence ID" value="NZ_JAGIOH010000001.1"/>
</dbReference>
<dbReference type="PANTHER" id="PTHR24291:SF50">
    <property type="entry name" value="BIFUNCTIONAL ALBAFLAVENONE MONOOXYGENASE_TERPENE SYNTHASE"/>
    <property type="match status" value="1"/>
</dbReference>
<dbReference type="Proteomes" id="UP001519291">
    <property type="component" value="Unassembled WGS sequence"/>
</dbReference>
<protein>
    <submittedName>
        <fullName evidence="7">Pentalenene oxygenase</fullName>
        <ecNumber evidence="7">1.14.15.32</ecNumber>
    </submittedName>
</protein>
<keyword evidence="4 7" id="KW-0560">Oxidoreductase</keyword>
<comment type="caution">
    <text evidence="7">The sequence shown here is derived from an EMBL/GenBank/DDBJ whole genome shotgun (WGS) entry which is preliminary data.</text>
</comment>
<evidence type="ECO:0000256" key="4">
    <source>
        <dbReference type="ARBA" id="ARBA00023002"/>
    </source>
</evidence>
<evidence type="ECO:0000256" key="3">
    <source>
        <dbReference type="ARBA" id="ARBA00022723"/>
    </source>
</evidence>
<dbReference type="PRINTS" id="PR00385">
    <property type="entry name" value="P450"/>
</dbReference>
<accession>A0ABS4XYI6</accession>
<evidence type="ECO:0000313" key="8">
    <source>
        <dbReference type="Proteomes" id="UP001519291"/>
    </source>
</evidence>
<keyword evidence="5" id="KW-0408">Iron</keyword>
<dbReference type="PRINTS" id="PR00463">
    <property type="entry name" value="EP450I"/>
</dbReference>